<dbReference type="PANTHER" id="PTHR47219">
    <property type="entry name" value="RAB GTPASE-ACTIVATING PROTEIN 1-LIKE"/>
    <property type="match status" value="1"/>
</dbReference>
<reference evidence="13" key="2">
    <citation type="submission" date="2025-08" db="UniProtKB">
        <authorList>
            <consortium name="Ensembl"/>
        </authorList>
    </citation>
    <scope>IDENTIFICATION</scope>
</reference>
<dbReference type="InterPro" id="IPR050302">
    <property type="entry name" value="Rab_GAP_TBC_domain"/>
</dbReference>
<dbReference type="GeneTree" id="ENSGT00940000158486"/>
<dbReference type="InterPro" id="IPR021785">
    <property type="entry name" value="DUF3350"/>
</dbReference>
<sequence>MVFESEVPISPVDGQFEELDETTSPASGLTMVVGQTSLPGSRIGFPERILEDSGFDEQQEFRSRCSSVTAVSQKKVHDGALKVQPRRRHASAPSHVQPSDSEKNRTMLFQVGRFEINLISPDSKSVVLEKNFKDISSCSQGIKHVDHFGFICRESPEPGLSQYICYVFQCASESLVDEVMLTLKQAFSTAAALQSAKTQIKLCEACPMHSLHKLCERIEGLYPPRAKLVIQRHLSSLTDNEQADIFERVQKMKPVNDQEENELVILHLRQLCETKQKTHIHIGETQSTLSNNAVPENVGSSGRFKLDVLKNKAKRSLTSSLENIFSRGANRMRGRLGSMDSFERSNSLASEKDCSPGDSPPGTPPASPLYPAWQTFPEEDSDSPQFRRRAHTFSHPPSSTKRKIALQDGRSQGVQSPLLRQNSIEQCSDGEGRKRTSSTCSSDSLNIGGFPVTPRRVSWRQRIFLRVASPMNKSPSAMQHQDGLDRNELLPLSPLAPTMEEDPLVLFLPDEDEPEKVDGRRKSEELRSLWKKAIHQQILLLRMEKENQKLEASRDELQSRKVKLDYDEVGICQKDTLLTWDKKLLNYRTKIRCDLEDIHITLKEGVPKSRRGEIWQFLALQYRLRHRLPSKQQPPDISYKELLKQLTAQQHAILVDLGRTFPTHPYFSVQLGSGQLSLFNLLKAYSLLDKEVGYCQGISFVAGVLLLHMSEEQAFEMLKFLMYDLGFRKQYRPDMMSLQIQMYQLSRLLHDYHRDLYNHLEENEISPSLYAAPWFLTLFASQFPLGFVARVFDIIFLQGTDVIFKVALSLLSTQEALIMECENFENIVEFLKNTIPDMNISEMEKIITQVFEMDISKQLHAYEVEYHVLQDELQESAHSCDESEPLEKLEKANNQLKRQNMDLLEKLQVAHAKIQSLESSLENLLTRETKMKSLIRSLEQEKLTYQKTVEQIRKHLPADALADCELLLREVNCNPNNKARTGNKP</sequence>
<dbReference type="FunFam" id="1.10.472.80:FF:000003">
    <property type="entry name" value="Putative TBC1 domain family member 1"/>
    <property type="match status" value="1"/>
</dbReference>
<evidence type="ECO:0000259" key="12">
    <source>
        <dbReference type="PROSITE" id="PS50086"/>
    </source>
</evidence>
<dbReference type="Proteomes" id="UP000007648">
    <property type="component" value="Unassembled WGS sequence"/>
</dbReference>
<keyword evidence="2" id="KW-0343">GTPase activation</keyword>
<feature type="region of interest" description="Disordered" evidence="11">
    <location>
        <begin position="335"/>
        <end position="447"/>
    </location>
</feature>
<keyword evidence="14" id="KW-1185">Reference proteome</keyword>
<dbReference type="Gene3D" id="1.10.10.2750">
    <property type="match status" value="1"/>
</dbReference>
<dbReference type="AlphaFoldDB" id="A0A7N4PMM1"/>
<evidence type="ECO:0000313" key="14">
    <source>
        <dbReference type="Proteomes" id="UP000007648"/>
    </source>
</evidence>
<dbReference type="SUPFAM" id="SSF47923">
    <property type="entry name" value="Ypt/Rab-GAP domain of gyp1p"/>
    <property type="match status" value="2"/>
</dbReference>
<dbReference type="CDD" id="cd01269">
    <property type="entry name" value="PTB_TBC1D1_like"/>
    <property type="match status" value="1"/>
</dbReference>
<dbReference type="Pfam" id="PF00640">
    <property type="entry name" value="PID"/>
    <property type="match status" value="1"/>
</dbReference>
<feature type="compositionally biased region" description="Polar residues" evidence="11">
    <location>
        <begin position="409"/>
        <end position="426"/>
    </location>
</feature>
<feature type="compositionally biased region" description="Pro residues" evidence="11">
    <location>
        <begin position="358"/>
        <end position="368"/>
    </location>
</feature>
<dbReference type="InterPro" id="IPR000195">
    <property type="entry name" value="Rab-GAP-TBC_dom"/>
</dbReference>
<feature type="domain" description="Rab-GAP TBC" evidence="12">
    <location>
        <begin position="605"/>
        <end position="799"/>
    </location>
</feature>
<keyword evidence="3" id="KW-0488">Methylation</keyword>
<dbReference type="Pfam" id="PF11830">
    <property type="entry name" value="DUF3350"/>
    <property type="match status" value="1"/>
</dbReference>
<dbReference type="FunFam" id="1.10.10.2750:FF:000002">
    <property type="entry name" value="TBC1 domain family member 4"/>
    <property type="match status" value="1"/>
</dbReference>
<keyword evidence="10" id="KW-0175">Coiled coil</keyword>
<evidence type="ECO:0000256" key="10">
    <source>
        <dbReference type="SAM" id="Coils"/>
    </source>
</evidence>
<evidence type="ECO:0000256" key="5">
    <source>
        <dbReference type="ARBA" id="ARBA00022553"/>
    </source>
</evidence>
<dbReference type="PROSITE" id="PS50086">
    <property type="entry name" value="TBC_RABGAP"/>
    <property type="match status" value="1"/>
</dbReference>
<dbReference type="Gene3D" id="1.10.8.270">
    <property type="entry name" value="putative rabgap domain of human tbc1 domain family member 14 like domains"/>
    <property type="match status" value="1"/>
</dbReference>
<dbReference type="Ensembl" id="ENSSHAT00000043308.1">
    <property type="protein sequence ID" value="ENSSHAP00000039303.1"/>
    <property type="gene ID" value="ENSSHAG00000018900.2"/>
</dbReference>
<dbReference type="GO" id="GO:0032869">
    <property type="term" value="P:cellular response to insulin stimulus"/>
    <property type="evidence" value="ECO:0007669"/>
    <property type="project" value="UniProtKB-ARBA"/>
</dbReference>
<dbReference type="SMART" id="SM00164">
    <property type="entry name" value="TBC"/>
    <property type="match status" value="1"/>
</dbReference>
<evidence type="ECO:0000256" key="3">
    <source>
        <dbReference type="ARBA" id="ARBA00022481"/>
    </source>
</evidence>
<comment type="subcellular location">
    <subcellularLocation>
        <location evidence="1">Cytoplasm</location>
    </subcellularLocation>
</comment>
<evidence type="ECO:0000313" key="13">
    <source>
        <dbReference type="Ensembl" id="ENSSHAP00000039303.1"/>
    </source>
</evidence>
<dbReference type="GO" id="GO:0005096">
    <property type="term" value="F:GTPase activator activity"/>
    <property type="evidence" value="ECO:0007669"/>
    <property type="project" value="UniProtKB-KW"/>
</dbReference>
<gene>
    <name evidence="13" type="primary">TBC1D4</name>
</gene>
<dbReference type="InterPro" id="IPR011993">
    <property type="entry name" value="PH-like_dom_sf"/>
</dbReference>
<feature type="coiled-coil region" evidence="10">
    <location>
        <begin position="886"/>
        <end position="955"/>
    </location>
</feature>
<dbReference type="FunFam" id="2.30.29.30:FF:000076">
    <property type="entry name" value="TBC1 domain family member 4 isoform X1"/>
    <property type="match status" value="1"/>
</dbReference>
<dbReference type="SUPFAM" id="SSF50729">
    <property type="entry name" value="PH domain-like"/>
    <property type="match status" value="1"/>
</dbReference>
<protein>
    <recommendedName>
        <fullName evidence="8">TBC1 domain family member 4</fullName>
    </recommendedName>
    <alternativeName>
        <fullName evidence="9">Akt substrate of 160 kDa</fullName>
    </alternativeName>
</protein>
<feature type="region of interest" description="Disordered" evidence="11">
    <location>
        <begin position="79"/>
        <end position="102"/>
    </location>
</feature>
<evidence type="ECO:0000256" key="7">
    <source>
        <dbReference type="ARBA" id="ARBA00022990"/>
    </source>
</evidence>
<name>A0A7N4PMM1_SARHA</name>
<evidence type="ECO:0000256" key="9">
    <source>
        <dbReference type="ARBA" id="ARBA00081861"/>
    </source>
</evidence>
<keyword evidence="7" id="KW-0007">Acetylation</keyword>
<dbReference type="FunFam" id="1.10.8.270:FF:000001">
    <property type="entry name" value="TBC1 domain family member 1"/>
    <property type="match status" value="1"/>
</dbReference>
<organism evidence="13 14">
    <name type="scientific">Sarcophilus harrisii</name>
    <name type="common">Tasmanian devil</name>
    <name type="synonym">Sarcophilus laniarius</name>
    <dbReference type="NCBI Taxonomy" id="9305"/>
    <lineage>
        <taxon>Eukaryota</taxon>
        <taxon>Metazoa</taxon>
        <taxon>Chordata</taxon>
        <taxon>Craniata</taxon>
        <taxon>Vertebrata</taxon>
        <taxon>Euteleostomi</taxon>
        <taxon>Mammalia</taxon>
        <taxon>Metatheria</taxon>
        <taxon>Dasyuromorphia</taxon>
        <taxon>Dasyuridae</taxon>
        <taxon>Sarcophilus</taxon>
    </lineage>
</organism>
<reference evidence="13" key="3">
    <citation type="submission" date="2025-09" db="UniProtKB">
        <authorList>
            <consortium name="Ensembl"/>
        </authorList>
    </citation>
    <scope>IDENTIFICATION</scope>
</reference>
<dbReference type="InterPro" id="IPR006020">
    <property type="entry name" value="PTB/PI_dom"/>
</dbReference>
<dbReference type="Pfam" id="PF00566">
    <property type="entry name" value="RabGAP-TBC"/>
    <property type="match status" value="1"/>
</dbReference>
<keyword evidence="6" id="KW-0677">Repeat</keyword>
<keyword evidence="4" id="KW-0963">Cytoplasm</keyword>
<evidence type="ECO:0000256" key="1">
    <source>
        <dbReference type="ARBA" id="ARBA00004496"/>
    </source>
</evidence>
<dbReference type="PANTHER" id="PTHR47219:SF14">
    <property type="entry name" value="TBC1 DOMAIN FAMILY MEMBER 4"/>
    <property type="match status" value="1"/>
</dbReference>
<dbReference type="GO" id="GO:0005737">
    <property type="term" value="C:cytoplasm"/>
    <property type="evidence" value="ECO:0007669"/>
    <property type="project" value="UniProtKB-SubCell"/>
</dbReference>
<evidence type="ECO:0000256" key="11">
    <source>
        <dbReference type="SAM" id="MobiDB-lite"/>
    </source>
</evidence>
<evidence type="ECO:0000256" key="4">
    <source>
        <dbReference type="ARBA" id="ARBA00022490"/>
    </source>
</evidence>
<keyword evidence="5" id="KW-0597">Phosphoprotein</keyword>
<evidence type="ECO:0000256" key="8">
    <source>
        <dbReference type="ARBA" id="ARBA00072013"/>
    </source>
</evidence>
<proteinExistence type="predicted"/>
<dbReference type="Gene3D" id="1.10.472.80">
    <property type="entry name" value="Ypt/Rab-GAP domain of gyp1p, domain 3"/>
    <property type="match status" value="1"/>
</dbReference>
<reference evidence="13 14" key="1">
    <citation type="journal article" date="2011" name="Proc. Natl. Acad. Sci. U.S.A.">
        <title>Genetic diversity and population structure of the endangered marsupial Sarcophilus harrisii (Tasmanian devil).</title>
        <authorList>
            <person name="Miller W."/>
            <person name="Hayes V.M."/>
            <person name="Ratan A."/>
            <person name="Petersen D.C."/>
            <person name="Wittekindt N.E."/>
            <person name="Miller J."/>
            <person name="Walenz B."/>
            <person name="Knight J."/>
            <person name="Qi J."/>
            <person name="Zhao F."/>
            <person name="Wang Q."/>
            <person name="Bedoya-Reina O.C."/>
            <person name="Katiyar N."/>
            <person name="Tomsho L.P."/>
            <person name="Kasson L.M."/>
            <person name="Hardie R.A."/>
            <person name="Woodbridge P."/>
            <person name="Tindall E.A."/>
            <person name="Bertelsen M.F."/>
            <person name="Dixon D."/>
            <person name="Pyecroft S."/>
            <person name="Helgen K.M."/>
            <person name="Lesk A.M."/>
            <person name="Pringle T.H."/>
            <person name="Patterson N."/>
            <person name="Zhang Y."/>
            <person name="Kreiss A."/>
            <person name="Woods G.M."/>
            <person name="Jones M.E."/>
            <person name="Schuster S.C."/>
        </authorList>
    </citation>
    <scope>NUCLEOTIDE SEQUENCE [LARGE SCALE GENOMIC DNA]</scope>
</reference>
<dbReference type="SMART" id="SM00462">
    <property type="entry name" value="PTB"/>
    <property type="match status" value="1"/>
</dbReference>
<evidence type="ECO:0000256" key="6">
    <source>
        <dbReference type="ARBA" id="ARBA00022737"/>
    </source>
</evidence>
<accession>A0A7N4PMM1</accession>
<dbReference type="Gene3D" id="2.30.29.30">
    <property type="entry name" value="Pleckstrin-homology domain (PH domain)/Phosphotyrosine-binding domain (PTB)"/>
    <property type="match status" value="1"/>
</dbReference>
<dbReference type="InterPro" id="IPR035969">
    <property type="entry name" value="Rab-GAP_TBC_sf"/>
</dbReference>
<evidence type="ECO:0000256" key="2">
    <source>
        <dbReference type="ARBA" id="ARBA00022468"/>
    </source>
</evidence>